<evidence type="ECO:0000256" key="5">
    <source>
        <dbReference type="ARBA" id="ARBA00022840"/>
    </source>
</evidence>
<dbReference type="HOGENOM" id="CLU_000445_89_1_2"/>
<evidence type="ECO:0000256" key="7">
    <source>
        <dbReference type="SAM" id="Phobius"/>
    </source>
</evidence>
<keyword evidence="3" id="KW-0547">Nucleotide-binding</keyword>
<dbReference type="GO" id="GO:0007165">
    <property type="term" value="P:signal transduction"/>
    <property type="evidence" value="ECO:0000318"/>
    <property type="project" value="GO_Central"/>
</dbReference>
<dbReference type="CDD" id="cd00082">
    <property type="entry name" value="HisKA"/>
    <property type="match status" value="1"/>
</dbReference>
<protein>
    <submittedName>
        <fullName evidence="9">Histidine kinase</fullName>
    </submittedName>
</protein>
<dbReference type="SUPFAM" id="SSF55874">
    <property type="entry name" value="ATPase domain of HSP90 chaperone/DNA topoisomerase II/histidine kinase"/>
    <property type="match status" value="1"/>
</dbReference>
<dbReference type="SMART" id="SM00388">
    <property type="entry name" value="HisKA"/>
    <property type="match status" value="1"/>
</dbReference>
<evidence type="ECO:0000259" key="8">
    <source>
        <dbReference type="PROSITE" id="PS50109"/>
    </source>
</evidence>
<keyword evidence="7" id="KW-1133">Transmembrane helix</keyword>
<dbReference type="GO" id="GO:0005524">
    <property type="term" value="F:ATP binding"/>
    <property type="evidence" value="ECO:0007669"/>
    <property type="project" value="UniProtKB-KW"/>
</dbReference>
<dbReference type="PRINTS" id="PR00344">
    <property type="entry name" value="BCTRLSENSOR"/>
</dbReference>
<dbReference type="CDD" id="cd00075">
    <property type="entry name" value="HATPase"/>
    <property type="match status" value="1"/>
</dbReference>
<dbReference type="SUPFAM" id="SSF47384">
    <property type="entry name" value="Homodimeric domain of signal transducing histidine kinase"/>
    <property type="match status" value="1"/>
</dbReference>
<dbReference type="InParanoid" id="A9A3C3"/>
<dbReference type="STRING" id="436308.Nmar_0656"/>
<dbReference type="EnsemblBacteria" id="ABX12552">
    <property type="protein sequence ID" value="ABX12552"/>
    <property type="gene ID" value="Nmar_0656"/>
</dbReference>
<keyword evidence="6" id="KW-0902">Two-component regulatory system</keyword>
<evidence type="ECO:0000256" key="4">
    <source>
        <dbReference type="ARBA" id="ARBA00022777"/>
    </source>
</evidence>
<dbReference type="Proteomes" id="UP000000792">
    <property type="component" value="Chromosome"/>
</dbReference>
<keyword evidence="4 9" id="KW-0418">Kinase</keyword>
<organism evidence="9 10">
    <name type="scientific">Nitrosopumilus maritimus (strain SCM1)</name>
    <dbReference type="NCBI Taxonomy" id="436308"/>
    <lineage>
        <taxon>Archaea</taxon>
        <taxon>Nitrososphaerota</taxon>
        <taxon>Nitrososphaeria</taxon>
        <taxon>Nitrosopumilales</taxon>
        <taxon>Nitrosopumilaceae</taxon>
        <taxon>Nitrosopumilus</taxon>
    </lineage>
</organism>
<dbReference type="KEGG" id="nmr:Nmar_0656"/>
<feature type="domain" description="Histidine kinase" evidence="8">
    <location>
        <begin position="216"/>
        <end position="417"/>
    </location>
</feature>
<dbReference type="InterPro" id="IPR004358">
    <property type="entry name" value="Sig_transdc_His_kin-like_C"/>
</dbReference>
<dbReference type="AlphaFoldDB" id="A9A3C3"/>
<keyword evidence="7" id="KW-0812">Transmembrane</keyword>
<dbReference type="Pfam" id="PF02518">
    <property type="entry name" value="HATPase_c"/>
    <property type="match status" value="1"/>
</dbReference>
<reference evidence="9 10" key="1">
    <citation type="journal article" date="2010" name="Proc. Natl. Acad. Sci. U.S.A.">
        <title>Nitrosopumilus maritimus genome reveals unique mechanisms for nitrification and autotrophy in globally distributed marine crenarchaea.</title>
        <authorList>
            <person name="Walker C.B."/>
            <person name="de la Torre J.R."/>
            <person name="Klotz M.G."/>
            <person name="Urakawa H."/>
            <person name="Pinel N."/>
            <person name="Arp D.J."/>
            <person name="Brochier-Armanet C."/>
            <person name="Chain P.S."/>
            <person name="Chan P.P."/>
            <person name="Gollabgir A."/>
            <person name="Hemp J."/>
            <person name="Hugler M."/>
            <person name="Karr E.A."/>
            <person name="Konneke M."/>
            <person name="Shin M."/>
            <person name="Lawton T.J."/>
            <person name="Lowe T."/>
            <person name="Martens-Habbena W."/>
            <person name="Sayavedra-Soto L.A."/>
            <person name="Lang D."/>
            <person name="Sievert S.M."/>
            <person name="Rosenzweig A.C."/>
            <person name="Manning G."/>
            <person name="Stahl D.A."/>
        </authorList>
    </citation>
    <scope>NUCLEOTIDE SEQUENCE [LARGE SCALE GENOMIC DNA]</scope>
    <source>
        <strain evidence="9 10">SCM1</strain>
    </source>
</reference>
<keyword evidence="2" id="KW-0808">Transferase</keyword>
<dbReference type="EMBL" id="CP000866">
    <property type="protein sequence ID" value="ABX12552.1"/>
    <property type="molecule type" value="Genomic_DNA"/>
</dbReference>
<keyword evidence="7" id="KW-0472">Membrane</keyword>
<sequence length="417" mass="46974">MNTRHLIPILVSIQIILIIASFLSLSHFVNEHTIFENSVLLVSELKQHSDVLIFEVHKYVNGVPYADPENSIIHMEEEFNILKNGGVSHNLTLNPLPTKFLNAHNIAQTKLIVYTNYVGEILKEENPKFGFNDLIFTNLDTAKFDTNGALDYLLSLMLEENKIYSKNLLILQIGLAILNVGVHVMVLLIILDLLRKQSEKERRLEKLASIGELASRVSHDIRNPLTTIKGVVDLLTSQKSTVTDEKDIQRLELIKKSVTQINHQVEDVLDYVRTNKISLEKTSLLEIINLAAKRVSIPDSVEVSYPEKDYTIRCDKLKMEIVFVNLLLNAVDAVRREGKIAIRMKSVDNFIEIQVEDSGPGIDSESISEIFEPLFTLKQKGTGLGLASCKNIIEQHEGTINVSNNPTTFTIMIPSNL</sequence>
<dbReference type="Gene3D" id="1.10.287.130">
    <property type="match status" value="1"/>
</dbReference>
<dbReference type="InterPro" id="IPR036097">
    <property type="entry name" value="HisK_dim/P_sf"/>
</dbReference>
<dbReference type="GO" id="GO:0000155">
    <property type="term" value="F:phosphorelay sensor kinase activity"/>
    <property type="evidence" value="ECO:0000318"/>
    <property type="project" value="GO_Central"/>
</dbReference>
<evidence type="ECO:0000256" key="1">
    <source>
        <dbReference type="ARBA" id="ARBA00022553"/>
    </source>
</evidence>
<dbReference type="InterPro" id="IPR003594">
    <property type="entry name" value="HATPase_dom"/>
</dbReference>
<accession>A9A3C3</accession>
<dbReference type="InterPro" id="IPR003661">
    <property type="entry name" value="HisK_dim/P_dom"/>
</dbReference>
<feature type="transmembrane region" description="Helical" evidence="7">
    <location>
        <begin position="169"/>
        <end position="194"/>
    </location>
</feature>
<name>A9A3C3_NITMS</name>
<keyword evidence="10" id="KW-1185">Reference proteome</keyword>
<keyword evidence="1" id="KW-0597">Phosphoprotein</keyword>
<dbReference type="PhylomeDB" id="A9A3C3"/>
<keyword evidence="5" id="KW-0067">ATP-binding</keyword>
<dbReference type="PROSITE" id="PS50109">
    <property type="entry name" value="HIS_KIN"/>
    <property type="match status" value="1"/>
</dbReference>
<dbReference type="InterPro" id="IPR005467">
    <property type="entry name" value="His_kinase_dom"/>
</dbReference>
<evidence type="ECO:0000313" key="9">
    <source>
        <dbReference type="EMBL" id="ABX12552.1"/>
    </source>
</evidence>
<dbReference type="SMART" id="SM00387">
    <property type="entry name" value="HATPase_c"/>
    <property type="match status" value="1"/>
</dbReference>
<dbReference type="PANTHER" id="PTHR43065:SF10">
    <property type="entry name" value="PEROXIDE STRESS-ACTIVATED HISTIDINE KINASE MAK3"/>
    <property type="match status" value="1"/>
</dbReference>
<evidence type="ECO:0000313" key="10">
    <source>
        <dbReference type="Proteomes" id="UP000000792"/>
    </source>
</evidence>
<proteinExistence type="predicted"/>
<dbReference type="InterPro" id="IPR036890">
    <property type="entry name" value="HATPase_C_sf"/>
</dbReference>
<evidence type="ECO:0000256" key="3">
    <source>
        <dbReference type="ARBA" id="ARBA00022741"/>
    </source>
</evidence>
<dbReference type="eggNOG" id="arCOG02358">
    <property type="taxonomic scope" value="Archaea"/>
</dbReference>
<dbReference type="Pfam" id="PF00512">
    <property type="entry name" value="HisKA"/>
    <property type="match status" value="1"/>
</dbReference>
<dbReference type="PANTHER" id="PTHR43065">
    <property type="entry name" value="SENSOR HISTIDINE KINASE"/>
    <property type="match status" value="1"/>
</dbReference>
<dbReference type="Gene3D" id="3.30.565.10">
    <property type="entry name" value="Histidine kinase-like ATPase, C-terminal domain"/>
    <property type="match status" value="1"/>
</dbReference>
<evidence type="ECO:0000256" key="6">
    <source>
        <dbReference type="ARBA" id="ARBA00023012"/>
    </source>
</evidence>
<evidence type="ECO:0000256" key="2">
    <source>
        <dbReference type="ARBA" id="ARBA00022679"/>
    </source>
</evidence>
<dbReference type="GO" id="GO:0005737">
    <property type="term" value="C:cytoplasm"/>
    <property type="evidence" value="ECO:0000318"/>
    <property type="project" value="GO_Central"/>
</dbReference>
<feature type="transmembrane region" description="Helical" evidence="7">
    <location>
        <begin position="7"/>
        <end position="29"/>
    </location>
</feature>
<gene>
    <name evidence="9" type="ordered locus">Nmar_0656</name>
</gene>